<evidence type="ECO:0008006" key="4">
    <source>
        <dbReference type="Google" id="ProtNLM"/>
    </source>
</evidence>
<reference evidence="2" key="1">
    <citation type="submission" date="2019-08" db="EMBL/GenBank/DDBJ databases">
        <title>The complete genome of Acinetobacter defluvii strain WCHAD010030.</title>
        <authorList>
            <person name="Hu Y."/>
            <person name="Qin J."/>
            <person name="Feng Y."/>
            <person name="Zong Z."/>
        </authorList>
    </citation>
    <scope>NUCLEOTIDE SEQUENCE</scope>
    <source>
        <strain evidence="2">WCHA30</strain>
    </source>
</reference>
<accession>A0A2S2FF09</accession>
<evidence type="ECO:0000313" key="3">
    <source>
        <dbReference type="Proteomes" id="UP000245977"/>
    </source>
</evidence>
<dbReference type="STRING" id="1871111.GCA_001704615_01035"/>
<proteinExistence type="predicted"/>
<protein>
    <recommendedName>
        <fullName evidence="4">Protein FilA</fullName>
    </recommendedName>
</protein>
<dbReference type="OrthoDB" id="6078536at2"/>
<organism evidence="2 3">
    <name type="scientific">Acinetobacter defluvii</name>
    <dbReference type="NCBI Taxonomy" id="1871111"/>
    <lineage>
        <taxon>Bacteria</taxon>
        <taxon>Pseudomonadati</taxon>
        <taxon>Pseudomonadota</taxon>
        <taxon>Gammaproteobacteria</taxon>
        <taxon>Moraxellales</taxon>
        <taxon>Moraxellaceae</taxon>
        <taxon>Acinetobacter</taxon>
    </lineage>
</organism>
<dbReference type="AlphaFoldDB" id="A0A2S2FF09"/>
<gene>
    <name evidence="2" type="ORF">DJ533_13740</name>
</gene>
<feature type="signal peptide" evidence="1">
    <location>
        <begin position="1"/>
        <end position="21"/>
    </location>
</feature>
<keyword evidence="1" id="KW-0732">Signal</keyword>
<feature type="chain" id="PRO_5015632961" description="Protein FilA" evidence="1">
    <location>
        <begin position="22"/>
        <end position="289"/>
    </location>
</feature>
<dbReference type="KEGG" id="adv:DJ533_13740"/>
<dbReference type="RefSeq" id="WP_065994916.1">
    <property type="nucleotide sequence ID" value="NZ_CP029397.2"/>
</dbReference>
<name>A0A2S2FF09_9GAMM</name>
<dbReference type="Proteomes" id="UP000245977">
    <property type="component" value="Chromosome"/>
</dbReference>
<dbReference type="EMBL" id="CP029397">
    <property type="protein sequence ID" value="AWL29561.1"/>
    <property type="molecule type" value="Genomic_DNA"/>
</dbReference>
<sequence>MKKISCLGMLGLILTSSPTWALEALDDEVLSSLTGQDGLTISILPTGPIQADVIYHDNDGFDNTLLGGTKKAGAIMLGTAGGIGTNPLSLSSGSANINVILDIDTDAGTTTTGPFLNIGVRLPQDLTINTGDIWVGASKQKTGVTRGVANPTKILDNMQFYISNMKTNIQLGATPQGGILKLSGIFKNGLTITGYKLNDIGGGGSLALDNISIANSTPGQFGITNLDFDITAGVAPEGLKLNVNKLGDTNGFNAMIWGARAGDANAKAFGDVELNGVNLNGTTLTVSGH</sequence>
<evidence type="ECO:0000256" key="1">
    <source>
        <dbReference type="SAM" id="SignalP"/>
    </source>
</evidence>
<evidence type="ECO:0000313" key="2">
    <source>
        <dbReference type="EMBL" id="AWL29561.1"/>
    </source>
</evidence>
<keyword evidence="3" id="KW-1185">Reference proteome</keyword>